<dbReference type="Pfam" id="PF14265">
    <property type="entry name" value="DUF4355"/>
    <property type="match status" value="1"/>
</dbReference>
<evidence type="ECO:0000256" key="1">
    <source>
        <dbReference type="SAM" id="MobiDB-lite"/>
    </source>
</evidence>
<gene>
    <name evidence="2" type="ORF">E5983_00935</name>
</gene>
<organism evidence="2 3">
    <name type="scientific">Streptococcus danieliae</name>
    <dbReference type="NCBI Taxonomy" id="747656"/>
    <lineage>
        <taxon>Bacteria</taxon>
        <taxon>Bacillati</taxon>
        <taxon>Bacillota</taxon>
        <taxon>Bacilli</taxon>
        <taxon>Lactobacillales</taxon>
        <taxon>Streptococcaceae</taxon>
        <taxon>Streptococcus</taxon>
    </lineage>
</organism>
<feature type="compositionally biased region" description="Basic residues" evidence="1">
    <location>
        <begin position="181"/>
        <end position="190"/>
    </location>
</feature>
<dbReference type="OrthoDB" id="2235365at2"/>
<dbReference type="RefSeq" id="WP_160332070.1">
    <property type="nucleotide sequence ID" value="NZ_WSRS01000004.1"/>
</dbReference>
<dbReference type="AlphaFoldDB" id="A0A7X3KC49"/>
<sequence length="190" mass="21049">MADLVENGVVEEQTQEEVDTQEEVKSDAATEKTFTQAEVTEKIQQAVNRAVAKAHKEAEEKFKAEQNEAEKLANMNEKEKSDYEREKLLAELQSLKDEKTLNEMKGIARDMLLESRITLADGLLNRLVTLDAEETKQAVTDFIAAFNEAVSEEVKKTIRQDAPGLGSDVSKQSNYGASLAKGKKTSGKLV</sequence>
<reference evidence="2 3" key="1">
    <citation type="submission" date="2019-12" db="EMBL/GenBank/DDBJ databases">
        <title>Microbes associate with the intestines of laboratory mice.</title>
        <authorList>
            <person name="Navarre W."/>
            <person name="Wong E."/>
        </authorList>
    </citation>
    <scope>NUCLEOTIDE SEQUENCE [LARGE SCALE GENOMIC DNA]</scope>
    <source>
        <strain evidence="2 3">NM51_B2-22</strain>
    </source>
</reference>
<dbReference type="EMBL" id="WSRS01000004">
    <property type="protein sequence ID" value="MVX58238.1"/>
    <property type="molecule type" value="Genomic_DNA"/>
</dbReference>
<feature type="region of interest" description="Disordered" evidence="1">
    <location>
        <begin position="159"/>
        <end position="190"/>
    </location>
</feature>
<proteinExistence type="predicted"/>
<name>A0A7X3KC49_9STRE</name>
<feature type="region of interest" description="Disordered" evidence="1">
    <location>
        <begin position="1"/>
        <end position="33"/>
    </location>
</feature>
<protein>
    <submittedName>
        <fullName evidence="2">DUF4355 domain-containing protein</fullName>
    </submittedName>
</protein>
<evidence type="ECO:0000313" key="2">
    <source>
        <dbReference type="EMBL" id="MVX58238.1"/>
    </source>
</evidence>
<dbReference type="Proteomes" id="UP000461595">
    <property type="component" value="Unassembled WGS sequence"/>
</dbReference>
<feature type="region of interest" description="Disordered" evidence="1">
    <location>
        <begin position="58"/>
        <end position="82"/>
    </location>
</feature>
<accession>A0A7X3KC49</accession>
<feature type="compositionally biased region" description="Low complexity" evidence="1">
    <location>
        <begin position="1"/>
        <end position="12"/>
    </location>
</feature>
<dbReference type="InterPro" id="IPR025580">
    <property type="entry name" value="Gp46"/>
</dbReference>
<evidence type="ECO:0000313" key="3">
    <source>
        <dbReference type="Proteomes" id="UP000461595"/>
    </source>
</evidence>
<comment type="caution">
    <text evidence="2">The sequence shown here is derived from an EMBL/GenBank/DDBJ whole genome shotgun (WGS) entry which is preliminary data.</text>
</comment>